<dbReference type="Proteomes" id="UP000177870">
    <property type="component" value="Chromosome"/>
</dbReference>
<evidence type="ECO:0000313" key="4">
    <source>
        <dbReference type="Proteomes" id="UP000177870"/>
    </source>
</evidence>
<reference evidence="4" key="1">
    <citation type="submission" date="2016-10" db="EMBL/GenBank/DDBJ databases">
        <title>Comparative genomics uncovers the prolific and rare metabolic potential of the cyanobacterial genus Moorea.</title>
        <authorList>
            <person name="Leao T."/>
            <person name="Castelao G."/>
            <person name="Korobeynikov A."/>
            <person name="Monroe E.A."/>
            <person name="Podell S."/>
            <person name="Glukhov E."/>
            <person name="Allen E."/>
            <person name="Gerwick W.H."/>
            <person name="Gerwick L."/>
        </authorList>
    </citation>
    <scope>NUCLEOTIDE SEQUENCE [LARGE SCALE GENOMIC DNA]</scope>
    <source>
        <strain evidence="4">PAL-8-15-08-1</strain>
    </source>
</reference>
<evidence type="ECO:0000256" key="1">
    <source>
        <dbReference type="SAM" id="Coils"/>
    </source>
</evidence>
<dbReference type="STRING" id="1458985.BJP34_13740"/>
<keyword evidence="1" id="KW-0175">Coiled coil</keyword>
<dbReference type="InterPro" id="IPR047709">
    <property type="entry name" value="HpsJ-like"/>
</dbReference>
<keyword evidence="2" id="KW-0812">Transmembrane</keyword>
<feature type="transmembrane region" description="Helical" evidence="2">
    <location>
        <begin position="235"/>
        <end position="258"/>
    </location>
</feature>
<feature type="transmembrane region" description="Helical" evidence="2">
    <location>
        <begin position="95"/>
        <end position="116"/>
    </location>
</feature>
<protein>
    <submittedName>
        <fullName evidence="3">Uncharacterized protein</fullName>
    </submittedName>
</protein>
<dbReference type="KEGG" id="mpro:BJP34_13740"/>
<gene>
    <name evidence="3" type="ORF">BJP34_13740</name>
</gene>
<organism evidence="3 4">
    <name type="scientific">Moorena producens PAL-8-15-08-1</name>
    <dbReference type="NCBI Taxonomy" id="1458985"/>
    <lineage>
        <taxon>Bacteria</taxon>
        <taxon>Bacillati</taxon>
        <taxon>Cyanobacteriota</taxon>
        <taxon>Cyanophyceae</taxon>
        <taxon>Coleofasciculales</taxon>
        <taxon>Coleofasciculaceae</taxon>
        <taxon>Moorena</taxon>
    </lineage>
</organism>
<name>A0A1D8TRU1_9CYAN</name>
<keyword evidence="2" id="KW-1133">Transmembrane helix</keyword>
<dbReference type="OrthoDB" id="532366at2"/>
<evidence type="ECO:0000256" key="2">
    <source>
        <dbReference type="SAM" id="Phobius"/>
    </source>
</evidence>
<feature type="transmembrane region" description="Helical" evidence="2">
    <location>
        <begin position="12"/>
        <end position="35"/>
    </location>
</feature>
<feature type="coiled-coil region" evidence="1">
    <location>
        <begin position="179"/>
        <end position="227"/>
    </location>
</feature>
<dbReference type="AlphaFoldDB" id="A0A1D8TRU1"/>
<dbReference type="RefSeq" id="WP_070392834.1">
    <property type="nucleotide sequence ID" value="NZ_CP017599.1"/>
</dbReference>
<evidence type="ECO:0000313" key="3">
    <source>
        <dbReference type="EMBL" id="AOX00372.1"/>
    </source>
</evidence>
<feature type="transmembrane region" description="Helical" evidence="2">
    <location>
        <begin position="55"/>
        <end position="75"/>
    </location>
</feature>
<dbReference type="NCBIfam" id="NF038305">
    <property type="entry name" value="HpsJ_fam"/>
    <property type="match status" value="1"/>
</dbReference>
<accession>A0A1D8TRU1</accession>
<keyword evidence="2" id="KW-0472">Membrane</keyword>
<proteinExistence type="predicted"/>
<dbReference type="EMBL" id="CP017599">
    <property type="protein sequence ID" value="AOX00372.1"/>
    <property type="molecule type" value="Genomic_DNA"/>
</dbReference>
<sequence length="272" mass="29944">MNTNSVYSSFTALTLKVVGLIMIVSSLLDYIILAIPPQGANLLKPEWQLNFATQVVDRGIIPMVGIGFLFAGYWIAQSAATATTEPKSSVQDLRFWVLCLSSFLGLVFLLMVPLHLNNLRLQSSQALEQINQRAKSAEVQLENRTQQVTELLKSPQGIAQVEKRLADLDAAIKSGRIPAQQLEQAKAQANRVRQQLQAIKENPDVLNQEVEQNINQIRSQKLQLEKRATTEAFKLGIKTGLSSLLLAIGYIAIGWTGLRGLGSTPVTRRGQA</sequence>